<protein>
    <submittedName>
        <fullName evidence="6">HlyD family secretion protein</fullName>
    </submittedName>
</protein>
<sequence length="410" mass="43594">MAQKKLSRSVLIGFAALLLLAGLSFAFWPRATMVDLGKVTRGDMRLTVNEQGKTRVRDAYVISMPIDGRLLRVQVSPGDPVTKDETIVARLRSVNPAALDIRTRGQAEAAVEAAEASLNVARANLEAARAEADLALSDLERTQSLADRGFASPAALDQAESLSRAAQARLATATAAIEQQEAQLRAARAQLIGFDDPDFFDVETNGSGEDRIIHAPTDGVVLQVIHQDETTLAVGSPIMVVGDIGEGLEVVVELISVDAINVGVGAPVDIVNWGGARVLSGIVTRVEPYGETKVSALGVEEQRVTAVIELSSPPEERQGLGHGYAVEAQIVTWSGEDVLKVPSSALFREGADWAVFLSNKGVADLRKVEIGHDNGQDAELLSGLSEGDIVVLYPPADLLPGQSLEQRFVE</sequence>
<keyword evidence="2 3" id="KW-0175">Coiled coil</keyword>
<keyword evidence="7" id="KW-1185">Reference proteome</keyword>
<feature type="coiled-coil region" evidence="3">
    <location>
        <begin position="104"/>
        <end position="190"/>
    </location>
</feature>
<dbReference type="InterPro" id="IPR030190">
    <property type="entry name" value="MacA_alpha-hairpin_sf"/>
</dbReference>
<dbReference type="Gene3D" id="6.10.140.1990">
    <property type="match status" value="1"/>
</dbReference>
<dbReference type="Gene3D" id="2.40.420.20">
    <property type="match status" value="1"/>
</dbReference>
<dbReference type="Proteomes" id="UP000236752">
    <property type="component" value="Unassembled WGS sequence"/>
</dbReference>
<evidence type="ECO:0000256" key="1">
    <source>
        <dbReference type="ARBA" id="ARBA00004196"/>
    </source>
</evidence>
<evidence type="ECO:0000313" key="6">
    <source>
        <dbReference type="EMBL" id="SEG07882.1"/>
    </source>
</evidence>
<gene>
    <name evidence="6" type="ORF">SAMN04488045_1761</name>
</gene>
<dbReference type="RefSeq" id="WP_103910062.1">
    <property type="nucleotide sequence ID" value="NZ_FNUZ01000002.1"/>
</dbReference>
<comment type="subcellular location">
    <subcellularLocation>
        <location evidence="1">Cell envelope</location>
    </subcellularLocation>
</comment>
<dbReference type="GO" id="GO:0019898">
    <property type="term" value="C:extrinsic component of membrane"/>
    <property type="evidence" value="ECO:0007669"/>
    <property type="project" value="InterPro"/>
</dbReference>
<evidence type="ECO:0000256" key="2">
    <source>
        <dbReference type="ARBA" id="ARBA00023054"/>
    </source>
</evidence>
<dbReference type="PANTHER" id="PTHR32347">
    <property type="entry name" value="EFFLUX SYSTEM COMPONENT YKNX-RELATED"/>
    <property type="match status" value="1"/>
</dbReference>
<feature type="domain" description="YknX-like C-terminal permuted SH3-like" evidence="5">
    <location>
        <begin position="338"/>
        <end position="403"/>
    </location>
</feature>
<accession>A0A1H5X823</accession>
<evidence type="ECO:0000256" key="3">
    <source>
        <dbReference type="SAM" id="Coils"/>
    </source>
</evidence>
<dbReference type="SUPFAM" id="SSF56954">
    <property type="entry name" value="Outer membrane efflux proteins (OEP)"/>
    <property type="match status" value="1"/>
</dbReference>
<feature type="domain" description="Multidrug resistance protein MdtA-like alpha-helical hairpin" evidence="4">
    <location>
        <begin position="119"/>
        <end position="185"/>
    </location>
</feature>
<dbReference type="AlphaFoldDB" id="A0A1H5X823"/>
<reference evidence="6 7" key="1">
    <citation type="submission" date="2016-10" db="EMBL/GenBank/DDBJ databases">
        <authorList>
            <person name="de Groot N.N."/>
        </authorList>
    </citation>
    <scope>NUCLEOTIDE SEQUENCE [LARGE SCALE GENOMIC DNA]</scope>
    <source>
        <strain evidence="6 7">DSM 26915</strain>
    </source>
</reference>
<dbReference type="InterPro" id="IPR058624">
    <property type="entry name" value="MdtA-like_HH"/>
</dbReference>
<organism evidence="6 7">
    <name type="scientific">Thalassococcus halodurans</name>
    <dbReference type="NCBI Taxonomy" id="373675"/>
    <lineage>
        <taxon>Bacteria</taxon>
        <taxon>Pseudomonadati</taxon>
        <taxon>Pseudomonadota</taxon>
        <taxon>Alphaproteobacteria</taxon>
        <taxon>Rhodobacterales</taxon>
        <taxon>Roseobacteraceae</taxon>
        <taxon>Thalassococcus</taxon>
    </lineage>
</organism>
<dbReference type="InterPro" id="IPR058637">
    <property type="entry name" value="YknX-like_C"/>
</dbReference>
<dbReference type="GO" id="GO:1990195">
    <property type="term" value="C:macrolide transmembrane transporter complex"/>
    <property type="evidence" value="ECO:0007669"/>
    <property type="project" value="InterPro"/>
</dbReference>
<dbReference type="GO" id="GO:0030313">
    <property type="term" value="C:cell envelope"/>
    <property type="evidence" value="ECO:0007669"/>
    <property type="project" value="UniProtKB-SubCell"/>
</dbReference>
<dbReference type="Pfam" id="PF25876">
    <property type="entry name" value="HH_MFP_RND"/>
    <property type="match status" value="1"/>
</dbReference>
<evidence type="ECO:0000259" key="5">
    <source>
        <dbReference type="Pfam" id="PF25989"/>
    </source>
</evidence>
<proteinExistence type="predicted"/>
<dbReference type="PANTHER" id="PTHR32347:SF29">
    <property type="entry name" value="UPF0194 MEMBRANE PROTEIN YBHG"/>
    <property type="match status" value="1"/>
</dbReference>
<dbReference type="GO" id="GO:1990961">
    <property type="term" value="P:xenobiotic detoxification by transmembrane export across the plasma membrane"/>
    <property type="evidence" value="ECO:0007669"/>
    <property type="project" value="InterPro"/>
</dbReference>
<evidence type="ECO:0000259" key="4">
    <source>
        <dbReference type="Pfam" id="PF25876"/>
    </source>
</evidence>
<dbReference type="InterPro" id="IPR050465">
    <property type="entry name" value="UPF0194_transport"/>
</dbReference>
<dbReference type="Pfam" id="PF25989">
    <property type="entry name" value="YknX_C"/>
    <property type="match status" value="1"/>
</dbReference>
<name>A0A1H5X823_9RHOB</name>
<evidence type="ECO:0000313" key="7">
    <source>
        <dbReference type="Proteomes" id="UP000236752"/>
    </source>
</evidence>
<dbReference type="EMBL" id="FNUZ01000002">
    <property type="protein sequence ID" value="SEG07882.1"/>
    <property type="molecule type" value="Genomic_DNA"/>
</dbReference>
<dbReference type="OrthoDB" id="9791520at2"/>